<dbReference type="Proteomes" id="UP000196355">
    <property type="component" value="Unassembled WGS sequence"/>
</dbReference>
<dbReference type="AlphaFoldDB" id="A0A202C2G0"/>
<organism evidence="1 2">
    <name type="scientific">Chryseobacterium mucoviscidosis</name>
    <dbReference type="NCBI Taxonomy" id="1945581"/>
    <lineage>
        <taxon>Bacteria</taxon>
        <taxon>Pseudomonadati</taxon>
        <taxon>Bacteroidota</taxon>
        <taxon>Flavobacteriia</taxon>
        <taxon>Flavobacteriales</taxon>
        <taxon>Weeksellaceae</taxon>
        <taxon>Chryseobacterium group</taxon>
        <taxon>Chryseobacterium</taxon>
    </lineage>
</organism>
<name>A0A202C2G0_9FLAO</name>
<dbReference type="EMBL" id="MVAG01000113">
    <property type="protein sequence ID" value="OVE57762.1"/>
    <property type="molecule type" value="Genomic_DNA"/>
</dbReference>
<dbReference type="RefSeq" id="WP_087708898.1">
    <property type="nucleotide sequence ID" value="NZ_MVAG01000113.1"/>
</dbReference>
<keyword evidence="2" id="KW-1185">Reference proteome</keyword>
<evidence type="ECO:0000313" key="1">
    <source>
        <dbReference type="EMBL" id="OVE57762.1"/>
    </source>
</evidence>
<accession>A0A202C2G0</accession>
<reference evidence="2" key="1">
    <citation type="submission" date="2017-02" db="EMBL/GenBank/DDBJ databases">
        <authorList>
            <person name="Tetz G."/>
            <person name="Tetz V."/>
        </authorList>
    </citation>
    <scope>NUCLEOTIDE SEQUENCE [LARGE SCALE GENOMIC DNA]</scope>
    <source>
        <strain evidence="2">VT16-26</strain>
    </source>
</reference>
<gene>
    <name evidence="1" type="ORF">B0E34_09180</name>
</gene>
<dbReference type="PANTHER" id="PTHR34204">
    <property type="entry name" value="RNA-BINDING ASCH DOMAIN PROTEIN"/>
    <property type="match status" value="1"/>
</dbReference>
<sequence>MQLFQKYTSLFSVEWKEKYHAILAEEHLENLEENIKRFKDQNLDWDLPYFNEEIKIDRDESFKLLISVLESENSDQNKAKQLEEIPFEHWLNILGQRLTSASLRDENAVPPLKSVLIEACEKPFNSEITIAQRAWEKHVGRLNDDFWGEVKGNNQQKQQKVMEKINYILDHTTWWNVFFHYKHELVFEVREKEGHGIRWSHGGKHLIGFLEFFINDENSLQ</sequence>
<protein>
    <submittedName>
        <fullName evidence="1">Uncharacterized protein</fullName>
    </submittedName>
</protein>
<proteinExistence type="predicted"/>
<dbReference type="PANTHER" id="PTHR34204:SF3">
    <property type="entry name" value="ASCH DOMAIN-CONTAINING PROTEIN"/>
    <property type="match status" value="1"/>
</dbReference>
<comment type="caution">
    <text evidence="1">The sequence shown here is derived from an EMBL/GenBank/DDBJ whole genome shotgun (WGS) entry which is preliminary data.</text>
</comment>
<evidence type="ECO:0000313" key="2">
    <source>
        <dbReference type="Proteomes" id="UP000196355"/>
    </source>
</evidence>